<protein>
    <submittedName>
        <fullName evidence="2">Isopentenyl-diphosphate Delta-isomerase</fullName>
        <ecNumber evidence="2">5.3.3.2</ecNumber>
    </submittedName>
</protein>
<sequence length="260" mass="29196">MSVCLRDDASELLNVVKEDGSFFTTDAGEILTVARGIAHTYGIWHQTTNVLLVSPHSSPGEVNVFLQKRSPKKRLFPGAWTVSCGGHMGRAIDPLKSALREATEELGLSLDPGHLIPLHSGNAGFPNMLKVWRYDRKTILQMGREVECFGYAPASVDREVMEYIETTGLDDFPAQDAPVGLELEAFNREFCFYYLYFPTEKQVESPEFRDKEAVGLKEVLLQDFLAGHRHERTDSSETLITHCVSIEQLIHQNLAKENVQ</sequence>
<proteinExistence type="predicted"/>
<dbReference type="InterPro" id="IPR000086">
    <property type="entry name" value="NUDIX_hydrolase_dom"/>
</dbReference>
<dbReference type="EMBL" id="MT631503">
    <property type="protein sequence ID" value="QNO52190.1"/>
    <property type="molecule type" value="Genomic_DNA"/>
</dbReference>
<gene>
    <name evidence="2" type="primary">idi</name>
    <name evidence="2" type="ORF">LFOEMHHC_00016</name>
</gene>
<dbReference type="AlphaFoldDB" id="A0A7G9YW06"/>
<reference evidence="2" key="1">
    <citation type="submission" date="2020-06" db="EMBL/GenBank/DDBJ databases">
        <title>Unique genomic features of the anaerobic methanotrophic archaea.</title>
        <authorList>
            <person name="Chadwick G.L."/>
            <person name="Skennerton C.T."/>
            <person name="Laso-Perez R."/>
            <person name="Leu A.O."/>
            <person name="Speth D.R."/>
            <person name="Yu H."/>
            <person name="Morgan-Lang C."/>
            <person name="Hatzenpichler R."/>
            <person name="Goudeau D."/>
            <person name="Malmstrom R."/>
            <person name="Brazelton W.J."/>
            <person name="Woyke T."/>
            <person name="Hallam S.J."/>
            <person name="Tyson G.W."/>
            <person name="Wegener G."/>
            <person name="Boetius A."/>
            <person name="Orphan V."/>
        </authorList>
    </citation>
    <scope>NUCLEOTIDE SEQUENCE</scope>
</reference>
<evidence type="ECO:0000259" key="1">
    <source>
        <dbReference type="PROSITE" id="PS51462"/>
    </source>
</evidence>
<evidence type="ECO:0000313" key="2">
    <source>
        <dbReference type="EMBL" id="QNO52190.1"/>
    </source>
</evidence>
<dbReference type="SUPFAM" id="SSF55811">
    <property type="entry name" value="Nudix"/>
    <property type="match status" value="1"/>
</dbReference>
<dbReference type="EC" id="5.3.3.2" evidence="2"/>
<dbReference type="GO" id="GO:0004452">
    <property type="term" value="F:isopentenyl-diphosphate delta-isomerase activity"/>
    <property type="evidence" value="ECO:0007669"/>
    <property type="project" value="UniProtKB-EC"/>
</dbReference>
<dbReference type="Gene3D" id="3.90.79.10">
    <property type="entry name" value="Nucleoside Triphosphate Pyrophosphohydrolase"/>
    <property type="match status" value="1"/>
</dbReference>
<feature type="domain" description="Nudix hydrolase" evidence="1">
    <location>
        <begin position="43"/>
        <end position="238"/>
    </location>
</feature>
<organism evidence="2">
    <name type="scientific">Candidatus Methanophagaceae archaeon ANME-1 ERB6</name>
    <dbReference type="NCBI Taxonomy" id="2759912"/>
    <lineage>
        <taxon>Archaea</taxon>
        <taxon>Methanobacteriati</taxon>
        <taxon>Methanobacteriota</taxon>
        <taxon>Stenosarchaea group</taxon>
        <taxon>Methanomicrobia</taxon>
        <taxon>Candidatus Methanophagales</taxon>
        <taxon>Candidatus Methanophagaceae</taxon>
    </lineage>
</organism>
<keyword evidence="2" id="KW-0413">Isomerase</keyword>
<dbReference type="Pfam" id="PF00293">
    <property type="entry name" value="NUDIX"/>
    <property type="match status" value="1"/>
</dbReference>
<name>A0A7G9YW06_9EURY</name>
<accession>A0A7G9YW06</accession>
<dbReference type="PROSITE" id="PS51462">
    <property type="entry name" value="NUDIX"/>
    <property type="match status" value="1"/>
</dbReference>
<dbReference type="InterPro" id="IPR015797">
    <property type="entry name" value="NUDIX_hydrolase-like_dom_sf"/>
</dbReference>